<evidence type="ECO:0000256" key="1">
    <source>
        <dbReference type="SAM" id="MobiDB-lite"/>
    </source>
</evidence>
<dbReference type="KEGG" id="gfs:119640027"/>
<dbReference type="InterPro" id="IPR027417">
    <property type="entry name" value="P-loop_NTPase"/>
</dbReference>
<dbReference type="RefSeq" id="XP_037893728.1">
    <property type="nucleotide sequence ID" value="XM_038037800.1"/>
</dbReference>
<dbReference type="CDD" id="cd18787">
    <property type="entry name" value="SF2_C_DEAD"/>
    <property type="match status" value="1"/>
</dbReference>
<dbReference type="Pfam" id="PF00271">
    <property type="entry name" value="Helicase_C"/>
    <property type="match status" value="1"/>
</dbReference>
<evidence type="ECO:0000313" key="4">
    <source>
        <dbReference type="RefSeq" id="XP_037893728.1"/>
    </source>
</evidence>
<evidence type="ECO:0000313" key="3">
    <source>
        <dbReference type="Proteomes" id="UP000092443"/>
    </source>
</evidence>
<evidence type="ECO:0000259" key="2">
    <source>
        <dbReference type="PROSITE" id="PS51194"/>
    </source>
</evidence>
<name>A0A9C5Z628_9MUSC</name>
<dbReference type="Proteomes" id="UP000092443">
    <property type="component" value="Unplaced"/>
</dbReference>
<dbReference type="SMART" id="SM00490">
    <property type="entry name" value="HELICc"/>
    <property type="match status" value="1"/>
</dbReference>
<dbReference type="GeneID" id="119640027"/>
<keyword evidence="3" id="KW-1185">Reference proteome</keyword>
<dbReference type="InterPro" id="IPR001650">
    <property type="entry name" value="Helicase_C-like"/>
</dbReference>
<gene>
    <name evidence="4" type="primary">LOC119640027</name>
</gene>
<feature type="region of interest" description="Disordered" evidence="1">
    <location>
        <begin position="162"/>
        <end position="188"/>
    </location>
</feature>
<sequence>MIFNCYLANFSKQEFLKENASGTIVFVETKRSADCLASLLSETDYPTTSIHGDRFQWQRKTALADFKAGRMKVLIATSVATPGLDAKIIRHVVNYDMPSSINEYVRRIGCAGNNGKASTFFDPQYDSAIAGEFAKILEGAAQEVPQFLNEYGCGGGRDNSVGRFGGRDSDDHSITSAVASEDEEEDWN</sequence>
<dbReference type="Gene3D" id="3.40.50.300">
    <property type="entry name" value="P-loop containing nucleotide triphosphate hydrolases"/>
    <property type="match status" value="1"/>
</dbReference>
<protein>
    <submittedName>
        <fullName evidence="4">ATP-dependent RNA helicase vasa-like</fullName>
    </submittedName>
</protein>
<dbReference type="PROSITE" id="PS51194">
    <property type="entry name" value="HELICASE_CTER"/>
    <property type="match status" value="1"/>
</dbReference>
<dbReference type="SUPFAM" id="SSF52540">
    <property type="entry name" value="P-loop containing nucleoside triphosphate hydrolases"/>
    <property type="match status" value="1"/>
</dbReference>
<accession>A0A9C5Z628</accession>
<dbReference type="PANTHER" id="PTHR47958">
    <property type="entry name" value="ATP-DEPENDENT RNA HELICASE DBP3"/>
    <property type="match status" value="1"/>
</dbReference>
<reference evidence="4" key="1">
    <citation type="submission" date="2025-08" db="UniProtKB">
        <authorList>
            <consortium name="RefSeq"/>
        </authorList>
    </citation>
    <scope>IDENTIFICATION</scope>
    <source>
        <tissue evidence="4">Whole body pupa</tissue>
    </source>
</reference>
<dbReference type="AlphaFoldDB" id="A0A9C5Z628"/>
<feature type="domain" description="Helicase C-terminal" evidence="2">
    <location>
        <begin position="11"/>
        <end position="152"/>
    </location>
</feature>
<organism evidence="3 4">
    <name type="scientific">Glossina fuscipes</name>
    <dbReference type="NCBI Taxonomy" id="7396"/>
    <lineage>
        <taxon>Eukaryota</taxon>
        <taxon>Metazoa</taxon>
        <taxon>Ecdysozoa</taxon>
        <taxon>Arthropoda</taxon>
        <taxon>Hexapoda</taxon>
        <taxon>Insecta</taxon>
        <taxon>Pterygota</taxon>
        <taxon>Neoptera</taxon>
        <taxon>Endopterygota</taxon>
        <taxon>Diptera</taxon>
        <taxon>Brachycera</taxon>
        <taxon>Muscomorpha</taxon>
        <taxon>Hippoboscoidea</taxon>
        <taxon>Glossinidae</taxon>
        <taxon>Glossina</taxon>
    </lineage>
</organism>
<proteinExistence type="predicted"/>